<evidence type="ECO:0000313" key="2">
    <source>
        <dbReference type="EMBL" id="WKA04022.1"/>
    </source>
</evidence>
<dbReference type="InterPro" id="IPR056777">
    <property type="entry name" value="Ycf2_N"/>
</dbReference>
<accession>A0ABY9DAV2</accession>
<dbReference type="Pfam" id="PF05695">
    <property type="entry name" value="Ycf2"/>
    <property type="match status" value="1"/>
</dbReference>
<keyword evidence="3" id="KW-1185">Reference proteome</keyword>
<protein>
    <recommendedName>
        <fullName evidence="1">Ycf2 N-terminal domain-containing protein</fullName>
    </recommendedName>
</protein>
<feature type="domain" description="Ycf2 N-terminal" evidence="1">
    <location>
        <begin position="1"/>
        <end position="71"/>
    </location>
</feature>
<reference evidence="2 3" key="1">
    <citation type="journal article" date="2023" name="Hortic Res">
        <title>The complete reference genome for grapevine (Vitis vinifera L.) genetics and breeding.</title>
        <authorList>
            <person name="Shi X."/>
            <person name="Cao S."/>
            <person name="Wang X."/>
            <person name="Huang S."/>
            <person name="Wang Y."/>
            <person name="Liu Z."/>
            <person name="Liu W."/>
            <person name="Leng X."/>
            <person name="Peng Y."/>
            <person name="Wang N."/>
            <person name="Wang Y."/>
            <person name="Ma Z."/>
            <person name="Xu X."/>
            <person name="Zhang F."/>
            <person name="Xue H."/>
            <person name="Zhong H."/>
            <person name="Wang Y."/>
            <person name="Zhang K."/>
            <person name="Velt A."/>
            <person name="Avia K."/>
            <person name="Holtgrawe D."/>
            <person name="Grimplet J."/>
            <person name="Matus J.T."/>
            <person name="Ware D."/>
            <person name="Wu X."/>
            <person name="Wang H."/>
            <person name="Liu C."/>
            <person name="Fang Y."/>
            <person name="Rustenholz C."/>
            <person name="Cheng Z."/>
            <person name="Xiao H."/>
            <person name="Zhou Y."/>
        </authorList>
    </citation>
    <scope>NUCLEOTIDE SEQUENCE [LARGE SCALE GENOMIC DNA]</scope>
    <source>
        <strain evidence="3">cv. Pinot noir / PN40024</strain>
        <tissue evidence="2">Leaf</tissue>
    </source>
</reference>
<sequence length="79" mass="9928">MIDSFHGRNNRRKSFDNTNSYFSMISHGEDNWLNFMKPFYYVEVKLTLKVKKEFKKYNFSYFIFKKKPFINREKKWKEH</sequence>
<organism evidence="2 3">
    <name type="scientific">Vitis vinifera</name>
    <name type="common">Grape</name>
    <dbReference type="NCBI Taxonomy" id="29760"/>
    <lineage>
        <taxon>Eukaryota</taxon>
        <taxon>Viridiplantae</taxon>
        <taxon>Streptophyta</taxon>
        <taxon>Embryophyta</taxon>
        <taxon>Tracheophyta</taxon>
        <taxon>Spermatophyta</taxon>
        <taxon>Magnoliopsida</taxon>
        <taxon>eudicotyledons</taxon>
        <taxon>Gunneridae</taxon>
        <taxon>Pentapetalae</taxon>
        <taxon>rosids</taxon>
        <taxon>Vitales</taxon>
        <taxon>Vitaceae</taxon>
        <taxon>Viteae</taxon>
        <taxon>Vitis</taxon>
    </lineage>
</organism>
<proteinExistence type="predicted"/>
<evidence type="ECO:0000313" key="3">
    <source>
        <dbReference type="Proteomes" id="UP001227230"/>
    </source>
</evidence>
<dbReference type="EMBL" id="CP126661">
    <property type="protein sequence ID" value="WKA04022.1"/>
    <property type="molecule type" value="Genomic_DNA"/>
</dbReference>
<dbReference type="Proteomes" id="UP001227230">
    <property type="component" value="Chromosome 14"/>
</dbReference>
<name>A0ABY9DAV2_VITVI</name>
<evidence type="ECO:0000259" key="1">
    <source>
        <dbReference type="Pfam" id="PF05695"/>
    </source>
</evidence>
<gene>
    <name evidence="2" type="ORF">VitviT2T_022088</name>
</gene>